<name>A0ABQ3XQN4_9ACTN</name>
<organism evidence="2 3">
    <name type="scientific">Actinoplanes couchii</name>
    <dbReference type="NCBI Taxonomy" id="403638"/>
    <lineage>
        <taxon>Bacteria</taxon>
        <taxon>Bacillati</taxon>
        <taxon>Actinomycetota</taxon>
        <taxon>Actinomycetes</taxon>
        <taxon>Micromonosporales</taxon>
        <taxon>Micromonosporaceae</taxon>
        <taxon>Actinoplanes</taxon>
    </lineage>
</organism>
<keyword evidence="3" id="KW-1185">Reference proteome</keyword>
<protein>
    <submittedName>
        <fullName evidence="2">Uncharacterized protein</fullName>
    </submittedName>
</protein>
<proteinExistence type="predicted"/>
<dbReference type="EMBL" id="BOMG01000114">
    <property type="protein sequence ID" value="GID60803.1"/>
    <property type="molecule type" value="Genomic_DNA"/>
</dbReference>
<reference evidence="2 3" key="1">
    <citation type="submission" date="2021-01" db="EMBL/GenBank/DDBJ databases">
        <title>Whole genome shotgun sequence of Actinoplanes couchii NBRC 106145.</title>
        <authorList>
            <person name="Komaki H."/>
            <person name="Tamura T."/>
        </authorList>
    </citation>
    <scope>NUCLEOTIDE SEQUENCE [LARGE SCALE GENOMIC DNA]</scope>
    <source>
        <strain evidence="2 3">NBRC 106145</strain>
    </source>
</reference>
<evidence type="ECO:0000313" key="2">
    <source>
        <dbReference type="EMBL" id="GID60803.1"/>
    </source>
</evidence>
<comment type="caution">
    <text evidence="2">The sequence shown here is derived from an EMBL/GenBank/DDBJ whole genome shotgun (WGS) entry which is preliminary data.</text>
</comment>
<sequence length="70" mass="7967">MESTDFDVRSPETGGANMDRANFYRGRVGAWLVNDRYLSRFGEVPVQQPRGGSWPFDLTPERGWPGQPHN</sequence>
<accession>A0ABQ3XQN4</accession>
<evidence type="ECO:0000313" key="3">
    <source>
        <dbReference type="Proteomes" id="UP000612282"/>
    </source>
</evidence>
<dbReference type="Proteomes" id="UP000612282">
    <property type="component" value="Unassembled WGS sequence"/>
</dbReference>
<evidence type="ECO:0000256" key="1">
    <source>
        <dbReference type="SAM" id="MobiDB-lite"/>
    </source>
</evidence>
<feature type="region of interest" description="Disordered" evidence="1">
    <location>
        <begin position="49"/>
        <end position="70"/>
    </location>
</feature>
<gene>
    <name evidence="2" type="ORF">Aco03nite_092070</name>
</gene>